<name>A0A9D4HB45_DREPO</name>
<comment type="caution">
    <text evidence="1">The sequence shown here is derived from an EMBL/GenBank/DDBJ whole genome shotgun (WGS) entry which is preliminary data.</text>
</comment>
<protein>
    <submittedName>
        <fullName evidence="1">Uncharacterized protein</fullName>
    </submittedName>
</protein>
<organism evidence="1 2">
    <name type="scientific">Dreissena polymorpha</name>
    <name type="common">Zebra mussel</name>
    <name type="synonym">Mytilus polymorpha</name>
    <dbReference type="NCBI Taxonomy" id="45954"/>
    <lineage>
        <taxon>Eukaryota</taxon>
        <taxon>Metazoa</taxon>
        <taxon>Spiralia</taxon>
        <taxon>Lophotrochozoa</taxon>
        <taxon>Mollusca</taxon>
        <taxon>Bivalvia</taxon>
        <taxon>Autobranchia</taxon>
        <taxon>Heteroconchia</taxon>
        <taxon>Euheterodonta</taxon>
        <taxon>Imparidentia</taxon>
        <taxon>Neoheterodontei</taxon>
        <taxon>Myida</taxon>
        <taxon>Dreissenoidea</taxon>
        <taxon>Dreissenidae</taxon>
        <taxon>Dreissena</taxon>
    </lineage>
</organism>
<accession>A0A9D4HB45</accession>
<evidence type="ECO:0000313" key="1">
    <source>
        <dbReference type="EMBL" id="KAH3831775.1"/>
    </source>
</evidence>
<reference evidence="1" key="2">
    <citation type="submission" date="2020-11" db="EMBL/GenBank/DDBJ databases">
        <authorList>
            <person name="McCartney M.A."/>
            <person name="Auch B."/>
            <person name="Kono T."/>
            <person name="Mallez S."/>
            <person name="Becker A."/>
            <person name="Gohl D.M."/>
            <person name="Silverstein K.A.T."/>
            <person name="Koren S."/>
            <person name="Bechman K.B."/>
            <person name="Herman A."/>
            <person name="Abrahante J.E."/>
            <person name="Garbe J."/>
        </authorList>
    </citation>
    <scope>NUCLEOTIDE SEQUENCE</scope>
    <source>
        <strain evidence="1">Duluth1</strain>
        <tissue evidence="1">Whole animal</tissue>
    </source>
</reference>
<keyword evidence="2" id="KW-1185">Reference proteome</keyword>
<dbReference type="AlphaFoldDB" id="A0A9D4HB45"/>
<sequence length="66" mass="7603">MRSSLPRASCSWCMMVYRRRWTWLPPRQMTSHTALESRLHSGQVYSSVQVSHCPTIRAARKSPASP</sequence>
<dbReference type="EMBL" id="JAIWYP010000004">
    <property type="protein sequence ID" value="KAH3831775.1"/>
    <property type="molecule type" value="Genomic_DNA"/>
</dbReference>
<gene>
    <name evidence="1" type="ORF">DPMN_105045</name>
</gene>
<evidence type="ECO:0000313" key="2">
    <source>
        <dbReference type="Proteomes" id="UP000828390"/>
    </source>
</evidence>
<reference evidence="1" key="1">
    <citation type="journal article" date="2019" name="bioRxiv">
        <title>The Genome of the Zebra Mussel, Dreissena polymorpha: A Resource for Invasive Species Research.</title>
        <authorList>
            <person name="McCartney M.A."/>
            <person name="Auch B."/>
            <person name="Kono T."/>
            <person name="Mallez S."/>
            <person name="Zhang Y."/>
            <person name="Obille A."/>
            <person name="Becker A."/>
            <person name="Abrahante J.E."/>
            <person name="Garbe J."/>
            <person name="Badalamenti J.P."/>
            <person name="Herman A."/>
            <person name="Mangelson H."/>
            <person name="Liachko I."/>
            <person name="Sullivan S."/>
            <person name="Sone E.D."/>
            <person name="Koren S."/>
            <person name="Silverstein K.A.T."/>
            <person name="Beckman K.B."/>
            <person name="Gohl D.M."/>
        </authorList>
    </citation>
    <scope>NUCLEOTIDE SEQUENCE</scope>
    <source>
        <strain evidence="1">Duluth1</strain>
        <tissue evidence="1">Whole animal</tissue>
    </source>
</reference>
<dbReference type="Proteomes" id="UP000828390">
    <property type="component" value="Unassembled WGS sequence"/>
</dbReference>
<proteinExistence type="predicted"/>